<dbReference type="SUPFAM" id="SSF48498">
    <property type="entry name" value="Tetracyclin repressor-like, C-terminal domain"/>
    <property type="match status" value="1"/>
</dbReference>
<evidence type="ECO:0000256" key="2">
    <source>
        <dbReference type="ARBA" id="ARBA00023015"/>
    </source>
</evidence>
<dbReference type="PRINTS" id="PR00455">
    <property type="entry name" value="HTHTETR"/>
</dbReference>
<name>A0ABV3FZ65_9NOCA</name>
<proteinExistence type="predicted"/>
<keyword evidence="8" id="KW-1185">Reference proteome</keyword>
<dbReference type="InterPro" id="IPR009057">
    <property type="entry name" value="Homeodomain-like_sf"/>
</dbReference>
<dbReference type="PRINTS" id="PR00400">
    <property type="entry name" value="TETREPRESSOR"/>
</dbReference>
<dbReference type="InterPro" id="IPR003012">
    <property type="entry name" value="Tet_transcr_reg_TetR"/>
</dbReference>
<dbReference type="Pfam" id="PF02909">
    <property type="entry name" value="TetR_C_1"/>
    <property type="match status" value="1"/>
</dbReference>
<dbReference type="Pfam" id="PF00440">
    <property type="entry name" value="TetR_N"/>
    <property type="match status" value="1"/>
</dbReference>
<accession>A0ABV3FZ65</accession>
<dbReference type="InterPro" id="IPR004111">
    <property type="entry name" value="Repressor_TetR_C"/>
</dbReference>
<dbReference type="InterPro" id="IPR050109">
    <property type="entry name" value="HTH-type_TetR-like_transc_reg"/>
</dbReference>
<evidence type="ECO:0000256" key="5">
    <source>
        <dbReference type="PROSITE-ProRule" id="PRU00335"/>
    </source>
</evidence>
<evidence type="ECO:0000256" key="3">
    <source>
        <dbReference type="ARBA" id="ARBA00023125"/>
    </source>
</evidence>
<feature type="domain" description="HTH tetR-type" evidence="6">
    <location>
        <begin position="59"/>
        <end position="119"/>
    </location>
</feature>
<keyword evidence="2" id="KW-0805">Transcription regulation</keyword>
<dbReference type="Proteomes" id="UP001551695">
    <property type="component" value="Unassembled WGS sequence"/>
</dbReference>
<dbReference type="InterPro" id="IPR036271">
    <property type="entry name" value="Tet_transcr_reg_TetR-rel_C_sf"/>
</dbReference>
<organism evidence="7 8">
    <name type="scientific">Nocardia aurea</name>
    <dbReference type="NCBI Taxonomy" id="2144174"/>
    <lineage>
        <taxon>Bacteria</taxon>
        <taxon>Bacillati</taxon>
        <taxon>Actinomycetota</taxon>
        <taxon>Actinomycetes</taxon>
        <taxon>Mycobacteriales</taxon>
        <taxon>Nocardiaceae</taxon>
        <taxon>Nocardia</taxon>
    </lineage>
</organism>
<keyword evidence="4" id="KW-0804">Transcription</keyword>
<dbReference type="InterPro" id="IPR001647">
    <property type="entry name" value="HTH_TetR"/>
</dbReference>
<protein>
    <submittedName>
        <fullName evidence="7">TetR/AcrR family transcriptional regulator</fullName>
    </submittedName>
</protein>
<dbReference type="SUPFAM" id="SSF46689">
    <property type="entry name" value="Homeodomain-like"/>
    <property type="match status" value="1"/>
</dbReference>
<dbReference type="PANTHER" id="PTHR30055:SF151">
    <property type="entry name" value="TRANSCRIPTIONAL REGULATORY PROTEIN"/>
    <property type="match status" value="1"/>
</dbReference>
<sequence>MLPHERIEANALLPTRPRAVDGAMTRPDCPDPDAPEPGSAQWWLERAATENRRRPRDGGLSTTKIVTAAVDLLREDGVDALTVRRVAERLDTSSASLYRHIAGRDELIALIADHVMGDIRLVRTGRGWRADAEALMHETRRVILSQPLPPAVGRGTAGYGPNTLRLVDAALELFLEAGSSPEQAAFNTTTMIQFVAGAVDIQRSVAGRGPLGASRSDGFARLLASLPAERYIALRTAGAAYVAAPTDDVFAHGVAMFLDGVASRLPAPDAE</sequence>
<evidence type="ECO:0000259" key="6">
    <source>
        <dbReference type="PROSITE" id="PS50977"/>
    </source>
</evidence>
<evidence type="ECO:0000313" key="7">
    <source>
        <dbReference type="EMBL" id="MEV0710717.1"/>
    </source>
</evidence>
<evidence type="ECO:0000256" key="4">
    <source>
        <dbReference type="ARBA" id="ARBA00023163"/>
    </source>
</evidence>
<dbReference type="EMBL" id="JBFAKC010000011">
    <property type="protein sequence ID" value="MEV0710717.1"/>
    <property type="molecule type" value="Genomic_DNA"/>
</dbReference>
<gene>
    <name evidence="7" type="ORF">AB0I48_24430</name>
</gene>
<keyword evidence="3 5" id="KW-0238">DNA-binding</keyword>
<dbReference type="Gene3D" id="1.10.357.10">
    <property type="entry name" value="Tetracycline Repressor, domain 2"/>
    <property type="match status" value="1"/>
</dbReference>
<keyword evidence="1" id="KW-0678">Repressor</keyword>
<evidence type="ECO:0000313" key="8">
    <source>
        <dbReference type="Proteomes" id="UP001551695"/>
    </source>
</evidence>
<reference evidence="7 8" key="1">
    <citation type="submission" date="2024-06" db="EMBL/GenBank/DDBJ databases">
        <title>The Natural Products Discovery Center: Release of the First 8490 Sequenced Strains for Exploring Actinobacteria Biosynthetic Diversity.</title>
        <authorList>
            <person name="Kalkreuter E."/>
            <person name="Kautsar S.A."/>
            <person name="Yang D."/>
            <person name="Bader C.D."/>
            <person name="Teijaro C.N."/>
            <person name="Fluegel L."/>
            <person name="Davis C.M."/>
            <person name="Simpson J.R."/>
            <person name="Lauterbach L."/>
            <person name="Steele A.D."/>
            <person name="Gui C."/>
            <person name="Meng S."/>
            <person name="Li G."/>
            <person name="Viehrig K."/>
            <person name="Ye F."/>
            <person name="Su P."/>
            <person name="Kiefer A.F."/>
            <person name="Nichols A."/>
            <person name="Cepeda A.J."/>
            <person name="Yan W."/>
            <person name="Fan B."/>
            <person name="Jiang Y."/>
            <person name="Adhikari A."/>
            <person name="Zheng C.-J."/>
            <person name="Schuster L."/>
            <person name="Cowan T.M."/>
            <person name="Smanski M.J."/>
            <person name="Chevrette M.G."/>
            <person name="De Carvalho L.P.S."/>
            <person name="Shen B."/>
        </authorList>
    </citation>
    <scope>NUCLEOTIDE SEQUENCE [LARGE SCALE GENOMIC DNA]</scope>
    <source>
        <strain evidence="7 8">NPDC050403</strain>
    </source>
</reference>
<dbReference type="RefSeq" id="WP_357786714.1">
    <property type="nucleotide sequence ID" value="NZ_JBFAKC010000011.1"/>
</dbReference>
<dbReference type="PANTHER" id="PTHR30055">
    <property type="entry name" value="HTH-TYPE TRANSCRIPTIONAL REGULATOR RUTR"/>
    <property type="match status" value="1"/>
</dbReference>
<dbReference type="PROSITE" id="PS50977">
    <property type="entry name" value="HTH_TETR_2"/>
    <property type="match status" value="1"/>
</dbReference>
<evidence type="ECO:0000256" key="1">
    <source>
        <dbReference type="ARBA" id="ARBA00022491"/>
    </source>
</evidence>
<feature type="DNA-binding region" description="H-T-H motif" evidence="5">
    <location>
        <begin position="82"/>
        <end position="101"/>
    </location>
</feature>
<comment type="caution">
    <text evidence="7">The sequence shown here is derived from an EMBL/GenBank/DDBJ whole genome shotgun (WGS) entry which is preliminary data.</text>
</comment>